<evidence type="ECO:0000313" key="2">
    <source>
        <dbReference type="EMBL" id="RLV62918.1"/>
    </source>
</evidence>
<dbReference type="OrthoDB" id="9222307at2759"/>
<comment type="caution">
    <text evidence="3">The sequence shown here is derived from an EMBL/GenBank/DDBJ whole genome shotgun (WGS) entry which is preliminary data.</text>
</comment>
<accession>A0A3L8Q6T1</accession>
<reference evidence="3" key="2">
    <citation type="submission" date="2018-08" db="EMBL/GenBank/DDBJ databases">
        <authorList>
            <person name="Sabatino S.J."/>
        </authorList>
    </citation>
    <scope>NUCLEOTIDE SEQUENCE</scope>
    <source>
        <strain evidence="3">Red01</strain>
        <tissue evidence="3">Muscle</tissue>
    </source>
</reference>
<feature type="region of interest" description="Disordered" evidence="1">
    <location>
        <begin position="140"/>
        <end position="162"/>
    </location>
</feature>
<organism evidence="3 4">
    <name type="scientific">Chloebia gouldiae</name>
    <name type="common">Gouldian finch</name>
    <name type="synonym">Erythrura gouldiae</name>
    <dbReference type="NCBI Taxonomy" id="44316"/>
    <lineage>
        <taxon>Eukaryota</taxon>
        <taxon>Metazoa</taxon>
        <taxon>Chordata</taxon>
        <taxon>Craniata</taxon>
        <taxon>Vertebrata</taxon>
        <taxon>Euteleostomi</taxon>
        <taxon>Archelosauria</taxon>
        <taxon>Archosauria</taxon>
        <taxon>Dinosauria</taxon>
        <taxon>Saurischia</taxon>
        <taxon>Theropoda</taxon>
        <taxon>Coelurosauria</taxon>
        <taxon>Aves</taxon>
        <taxon>Neognathae</taxon>
        <taxon>Neoaves</taxon>
        <taxon>Telluraves</taxon>
        <taxon>Australaves</taxon>
        <taxon>Passeriformes</taxon>
        <taxon>Passeroidea</taxon>
        <taxon>Passeridae</taxon>
        <taxon>Chloebia</taxon>
    </lineage>
</organism>
<gene>
    <name evidence="3" type="ORF">DV515_00018809</name>
    <name evidence="2" type="ORF">DV515_00018812</name>
</gene>
<name>A0A3L8Q6T1_CHLGU</name>
<dbReference type="EMBL" id="QUSF01004783">
    <property type="protein sequence ID" value="RLV62918.1"/>
    <property type="molecule type" value="Genomic_DNA"/>
</dbReference>
<keyword evidence="4" id="KW-1185">Reference proteome</keyword>
<dbReference type="Proteomes" id="UP000276834">
    <property type="component" value="Unassembled WGS sequence"/>
</dbReference>
<sequence>MGWPPGQTLPRNGIGILLNAGGSRSCLNGAAPSRVVPGELSFGVLALSPKVLGSWCRPPKRSQCCPQIVPKSFGVLMLSPKVLGPGVAQKSFGVLALSLEFVGFQHCPQKFWGPGVVPRRGPDVVPRSFGVQVLSPGCPQRWRGHTGTQSPPRTVPTQLALG</sequence>
<dbReference type="AlphaFoldDB" id="A0A3L8Q6T1"/>
<reference evidence="3 4" key="1">
    <citation type="journal article" date="2018" name="Proc. R. Soc. B">
        <title>A non-coding region near Follistatin controls head colour polymorphism in the Gouldian finch.</title>
        <authorList>
            <person name="Toomey M.B."/>
            <person name="Marques C.I."/>
            <person name="Andrade P."/>
            <person name="Araujo P.M."/>
            <person name="Sabatino S."/>
            <person name="Gazda M.A."/>
            <person name="Afonso S."/>
            <person name="Lopes R.J."/>
            <person name="Corbo J.C."/>
            <person name="Carneiro M."/>
        </authorList>
    </citation>
    <scope>NUCLEOTIDE SEQUENCE [LARGE SCALE GENOMIC DNA]</scope>
    <source>
        <strain evidence="3">Red01</strain>
        <tissue evidence="3">Muscle</tissue>
    </source>
</reference>
<dbReference type="EMBL" id="QUSF01004782">
    <property type="protein sequence ID" value="RLV62919.1"/>
    <property type="molecule type" value="Genomic_DNA"/>
</dbReference>
<proteinExistence type="predicted"/>
<evidence type="ECO:0000313" key="3">
    <source>
        <dbReference type="EMBL" id="RLV62919.1"/>
    </source>
</evidence>
<evidence type="ECO:0000313" key="4">
    <source>
        <dbReference type="Proteomes" id="UP000276834"/>
    </source>
</evidence>
<protein>
    <submittedName>
        <fullName evidence="3">Uncharacterized protein</fullName>
    </submittedName>
</protein>
<feature type="compositionally biased region" description="Polar residues" evidence="1">
    <location>
        <begin position="146"/>
        <end position="162"/>
    </location>
</feature>
<evidence type="ECO:0000256" key="1">
    <source>
        <dbReference type="SAM" id="MobiDB-lite"/>
    </source>
</evidence>